<evidence type="ECO:0000256" key="4">
    <source>
        <dbReference type="ARBA" id="ARBA00022679"/>
    </source>
</evidence>
<dbReference type="GO" id="GO:0018104">
    <property type="term" value="P:peptidoglycan-protein cross-linking"/>
    <property type="evidence" value="ECO:0007669"/>
    <property type="project" value="TreeGrafter"/>
</dbReference>
<keyword evidence="3" id="KW-0328">Glycosyltransferase</keyword>
<dbReference type="InterPro" id="IPR005490">
    <property type="entry name" value="LD_TPept_cat_dom"/>
</dbReference>
<keyword evidence="8 9" id="KW-0961">Cell wall biogenesis/degradation</keyword>
<dbReference type="GO" id="GO:0071972">
    <property type="term" value="F:peptidoglycan L,D-transpeptidase activity"/>
    <property type="evidence" value="ECO:0007669"/>
    <property type="project" value="TreeGrafter"/>
</dbReference>
<comment type="pathway">
    <text evidence="1 9">Cell wall biogenesis; peptidoglycan biosynthesis.</text>
</comment>
<dbReference type="GO" id="GO:0071555">
    <property type="term" value="P:cell wall organization"/>
    <property type="evidence" value="ECO:0007669"/>
    <property type="project" value="UniProtKB-UniRule"/>
</dbReference>
<comment type="similarity">
    <text evidence="2">Belongs to the YkuD family.</text>
</comment>
<dbReference type="SUPFAM" id="SSF54106">
    <property type="entry name" value="LysM domain"/>
    <property type="match status" value="1"/>
</dbReference>
<dbReference type="InterPro" id="IPR036779">
    <property type="entry name" value="LysM_dom_sf"/>
</dbReference>
<feature type="domain" description="LysM" evidence="10">
    <location>
        <begin position="146"/>
        <end position="191"/>
    </location>
</feature>
<dbReference type="CDD" id="cd16913">
    <property type="entry name" value="YkuD_like"/>
    <property type="match status" value="1"/>
</dbReference>
<dbReference type="OrthoDB" id="9787225at2"/>
<evidence type="ECO:0000256" key="7">
    <source>
        <dbReference type="ARBA" id="ARBA00022984"/>
    </source>
</evidence>
<dbReference type="Gene3D" id="2.40.440.10">
    <property type="entry name" value="L,D-transpeptidase catalytic domain-like"/>
    <property type="match status" value="1"/>
</dbReference>
<dbReference type="eggNOG" id="COG1388">
    <property type="taxonomic scope" value="Bacteria"/>
</dbReference>
<dbReference type="UniPathway" id="UPA00219"/>
<feature type="active site" description="Proton donor/acceptor" evidence="9">
    <location>
        <position position="80"/>
    </location>
</feature>
<feature type="active site" description="Nucleophile" evidence="9">
    <location>
        <position position="96"/>
    </location>
</feature>
<accession>K8EJ21</accession>
<dbReference type="RefSeq" id="WP_008412109.1">
    <property type="nucleotide sequence ID" value="NZ_CAOS01000011.1"/>
</dbReference>
<keyword evidence="5" id="KW-0378">Hydrolase</keyword>
<keyword evidence="6 9" id="KW-0133">Cell shape</keyword>
<evidence type="ECO:0000256" key="5">
    <source>
        <dbReference type="ARBA" id="ARBA00022801"/>
    </source>
</evidence>
<evidence type="ECO:0000256" key="8">
    <source>
        <dbReference type="ARBA" id="ARBA00023316"/>
    </source>
</evidence>
<evidence type="ECO:0000259" key="11">
    <source>
        <dbReference type="PROSITE" id="PS52029"/>
    </source>
</evidence>
<feature type="domain" description="L,D-TPase catalytic" evidence="11">
    <location>
        <begin position="11"/>
        <end position="120"/>
    </location>
</feature>
<dbReference type="Pfam" id="PF03734">
    <property type="entry name" value="YkuD"/>
    <property type="match status" value="1"/>
</dbReference>
<sequence length="193" mass="20881">MNESKMYRAGLTLFIDPQTRRLSVYTGDRLTKSYPVGVGKPATPTPAGDFRVINKVTNPGGVLGSRWLGLNIPGGNYGIHGTNNPASIGNLVSLGCIRMHNHHVEELFPQVPLGTPVRIAAVPGYNRRENPAVAPDPGSGLPLDHRRHVVRPGDTLWKIARQYNVALDVLLAANSHLANPHLLQVGQIIYIPG</sequence>
<dbReference type="PROSITE" id="PS51782">
    <property type="entry name" value="LYSM"/>
    <property type="match status" value="1"/>
</dbReference>
<keyword evidence="7 9" id="KW-0573">Peptidoglycan synthesis</keyword>
<keyword evidence="13" id="KW-1185">Reference proteome</keyword>
<dbReference type="CDD" id="cd00118">
    <property type="entry name" value="LysM"/>
    <property type="match status" value="1"/>
</dbReference>
<dbReference type="GO" id="GO:0005576">
    <property type="term" value="C:extracellular region"/>
    <property type="evidence" value="ECO:0007669"/>
    <property type="project" value="TreeGrafter"/>
</dbReference>
<evidence type="ECO:0000313" key="12">
    <source>
        <dbReference type="EMBL" id="CCO08601.1"/>
    </source>
</evidence>
<dbReference type="GO" id="GO:0008360">
    <property type="term" value="P:regulation of cell shape"/>
    <property type="evidence" value="ECO:0007669"/>
    <property type="project" value="UniProtKB-UniRule"/>
</dbReference>
<evidence type="ECO:0000256" key="6">
    <source>
        <dbReference type="ARBA" id="ARBA00022960"/>
    </source>
</evidence>
<evidence type="ECO:0000256" key="3">
    <source>
        <dbReference type="ARBA" id="ARBA00022676"/>
    </source>
</evidence>
<dbReference type="Pfam" id="PF01476">
    <property type="entry name" value="LysM"/>
    <property type="match status" value="1"/>
</dbReference>
<dbReference type="InterPro" id="IPR018392">
    <property type="entry name" value="LysM"/>
</dbReference>
<evidence type="ECO:0000259" key="10">
    <source>
        <dbReference type="PROSITE" id="PS51782"/>
    </source>
</evidence>
<proteinExistence type="inferred from homology"/>
<dbReference type="InterPro" id="IPR038063">
    <property type="entry name" value="Transpep_catalytic_dom"/>
</dbReference>
<organism evidence="12 13">
    <name type="scientific">Desulforamulus hydrothermalis Lam5 = DSM 18033</name>
    <dbReference type="NCBI Taxonomy" id="1121428"/>
    <lineage>
        <taxon>Bacteria</taxon>
        <taxon>Bacillati</taxon>
        <taxon>Bacillota</taxon>
        <taxon>Clostridia</taxon>
        <taxon>Eubacteriales</taxon>
        <taxon>Peptococcaceae</taxon>
        <taxon>Desulforamulus</taxon>
    </lineage>
</organism>
<evidence type="ECO:0000256" key="9">
    <source>
        <dbReference type="PROSITE-ProRule" id="PRU01373"/>
    </source>
</evidence>
<dbReference type="Gene3D" id="3.10.350.10">
    <property type="entry name" value="LysM domain"/>
    <property type="match status" value="1"/>
</dbReference>
<comment type="caution">
    <text evidence="12">The sequence shown here is derived from an EMBL/GenBank/DDBJ whole genome shotgun (WGS) entry which is preliminary data.</text>
</comment>
<evidence type="ECO:0000256" key="1">
    <source>
        <dbReference type="ARBA" id="ARBA00004752"/>
    </source>
</evidence>
<reference evidence="12 13" key="1">
    <citation type="journal article" date="2013" name="Genome Announc.">
        <title>Genome Sequence of the Sulfate-Reducing Bacterium Desulfotomaculum hydrothermale Lam5(T).</title>
        <authorList>
            <person name="Amin O."/>
            <person name="Fardeau M.L."/>
            <person name="Valette O."/>
            <person name="Hirschler-Rea A."/>
            <person name="Barbe V."/>
            <person name="Medigue C."/>
            <person name="Vacherie B."/>
            <person name="Ollivier B."/>
            <person name="Bertin P.N."/>
            <person name="Dolla A."/>
        </authorList>
    </citation>
    <scope>NUCLEOTIDE SEQUENCE [LARGE SCALE GENOMIC DNA]</scope>
    <source>
        <strain evidence="13">Lam5 / DSM 18033</strain>
    </source>
</reference>
<dbReference type="AlphaFoldDB" id="K8EJ21"/>
<evidence type="ECO:0000256" key="2">
    <source>
        <dbReference type="ARBA" id="ARBA00005992"/>
    </source>
</evidence>
<dbReference type="InterPro" id="IPR050979">
    <property type="entry name" value="LD-transpeptidase"/>
</dbReference>
<dbReference type="Proteomes" id="UP000009315">
    <property type="component" value="Unassembled WGS sequence"/>
</dbReference>
<dbReference type="GO" id="GO:0016757">
    <property type="term" value="F:glycosyltransferase activity"/>
    <property type="evidence" value="ECO:0007669"/>
    <property type="project" value="UniProtKB-KW"/>
</dbReference>
<dbReference type="SMART" id="SM00257">
    <property type="entry name" value="LysM"/>
    <property type="match status" value="1"/>
</dbReference>
<gene>
    <name evidence="12" type="ORF">DESHY_40151</name>
</gene>
<evidence type="ECO:0000313" key="13">
    <source>
        <dbReference type="Proteomes" id="UP000009315"/>
    </source>
</evidence>
<dbReference type="SUPFAM" id="SSF141523">
    <property type="entry name" value="L,D-transpeptidase catalytic domain-like"/>
    <property type="match status" value="1"/>
</dbReference>
<dbReference type="eggNOG" id="COG1376">
    <property type="taxonomic scope" value="Bacteria"/>
</dbReference>
<dbReference type="PROSITE" id="PS52029">
    <property type="entry name" value="LD_TPASE"/>
    <property type="match status" value="1"/>
</dbReference>
<dbReference type="EMBL" id="CAOS01000011">
    <property type="protein sequence ID" value="CCO08601.1"/>
    <property type="molecule type" value="Genomic_DNA"/>
</dbReference>
<dbReference type="PANTHER" id="PTHR30582">
    <property type="entry name" value="L,D-TRANSPEPTIDASE"/>
    <property type="match status" value="1"/>
</dbReference>
<protein>
    <submittedName>
        <fullName evidence="12">ErfK/YbiS/YcfS/YnhG family protein</fullName>
    </submittedName>
</protein>
<keyword evidence="4" id="KW-0808">Transferase</keyword>
<dbReference type="STRING" id="1121428.DESHY_40151"/>
<dbReference type="PANTHER" id="PTHR30582:SF24">
    <property type="entry name" value="L,D-TRANSPEPTIDASE ERFK_SRFK-RELATED"/>
    <property type="match status" value="1"/>
</dbReference>
<name>K8EJ21_9FIRM</name>